<dbReference type="GO" id="GO:0005524">
    <property type="term" value="F:ATP binding"/>
    <property type="evidence" value="ECO:0007669"/>
    <property type="project" value="UniProtKB-KW"/>
</dbReference>
<dbReference type="InterPro" id="IPR014729">
    <property type="entry name" value="Rossmann-like_a/b/a_fold"/>
</dbReference>
<dbReference type="EC" id="6.1.1.17" evidence="3"/>
<protein>
    <recommendedName>
        <fullName evidence="3">glutamate--tRNA ligase</fullName>
        <ecNumber evidence="3">6.1.1.17</ecNumber>
    </recommendedName>
    <alternativeName>
        <fullName evidence="11">Glutamyl-tRNA synthetase</fullName>
    </alternativeName>
</protein>
<dbReference type="InterPro" id="IPR004526">
    <property type="entry name" value="Glu-tRNA-synth_arc/euk"/>
</dbReference>
<keyword evidence="9 13" id="KW-0648">Protein biosynthesis</keyword>
<dbReference type="InterPro" id="IPR020059">
    <property type="entry name" value="Glu/Gln-tRNA-synth_Ib_codon-bd"/>
</dbReference>
<reference evidence="16 17" key="1">
    <citation type="journal article" date="2016" name="Mol. Biol. Evol.">
        <title>Comparative Genomics of Early-Diverging Mushroom-Forming Fungi Provides Insights into the Origins of Lignocellulose Decay Capabilities.</title>
        <authorList>
            <person name="Nagy L.G."/>
            <person name="Riley R."/>
            <person name="Tritt A."/>
            <person name="Adam C."/>
            <person name="Daum C."/>
            <person name="Floudas D."/>
            <person name="Sun H."/>
            <person name="Yadav J.S."/>
            <person name="Pangilinan J."/>
            <person name="Larsson K.H."/>
            <person name="Matsuura K."/>
            <person name="Barry K."/>
            <person name="Labutti K."/>
            <person name="Kuo R."/>
            <person name="Ohm R.A."/>
            <person name="Bhattacharya S.S."/>
            <person name="Shirouzu T."/>
            <person name="Yoshinaga Y."/>
            <person name="Martin F.M."/>
            <person name="Grigoriev I.V."/>
            <person name="Hibbett D.S."/>
        </authorList>
    </citation>
    <scope>NUCLEOTIDE SEQUENCE [LARGE SCALE GENOMIC DNA]</scope>
    <source>
        <strain evidence="16 17">HHB12733</strain>
    </source>
</reference>
<comment type="similarity">
    <text evidence="2">Belongs to the class-I aminoacyl-tRNA synthetase family. Glutamate--tRNA ligase type 2 subfamily.</text>
</comment>
<keyword evidence="5" id="KW-0597">Phosphoprotein</keyword>
<dbReference type="SUPFAM" id="SSF52374">
    <property type="entry name" value="Nucleotidylyl transferase"/>
    <property type="match status" value="1"/>
</dbReference>
<dbReference type="InterPro" id="IPR020058">
    <property type="entry name" value="Glu/Gln-tRNA-synth_Ib_cat-dom"/>
</dbReference>
<evidence type="ECO:0000256" key="4">
    <source>
        <dbReference type="ARBA" id="ARBA00022490"/>
    </source>
</evidence>
<evidence type="ECO:0000256" key="1">
    <source>
        <dbReference type="ARBA" id="ARBA00004496"/>
    </source>
</evidence>
<dbReference type="Gene3D" id="1.20.1050.10">
    <property type="match status" value="1"/>
</dbReference>
<evidence type="ECO:0000256" key="2">
    <source>
        <dbReference type="ARBA" id="ARBA00008927"/>
    </source>
</evidence>
<dbReference type="GO" id="GO:0006424">
    <property type="term" value="P:glutamyl-tRNA aminoacylation"/>
    <property type="evidence" value="ECO:0007669"/>
    <property type="project" value="InterPro"/>
</dbReference>
<keyword evidence="7 13" id="KW-0547">Nucleotide-binding</keyword>
<dbReference type="InterPro" id="IPR011035">
    <property type="entry name" value="Ribosomal_bL25/Gln-tRNA_synth"/>
</dbReference>
<feature type="domain" description="GST C-terminal" evidence="15">
    <location>
        <begin position="33"/>
        <end position="175"/>
    </location>
</feature>
<evidence type="ECO:0000256" key="6">
    <source>
        <dbReference type="ARBA" id="ARBA00022598"/>
    </source>
</evidence>
<dbReference type="FunFam" id="1.10.1160.10:FF:000001">
    <property type="entry name" value="Glutamine--tRNA ligase"/>
    <property type="match status" value="1"/>
</dbReference>
<dbReference type="Pfam" id="PF20974">
    <property type="entry name" value="tRNA-synt_1c_C2"/>
    <property type="match status" value="1"/>
</dbReference>
<evidence type="ECO:0000256" key="9">
    <source>
        <dbReference type="ARBA" id="ARBA00022917"/>
    </source>
</evidence>
<feature type="compositionally biased region" description="Low complexity" evidence="14">
    <location>
        <begin position="727"/>
        <end position="740"/>
    </location>
</feature>
<dbReference type="Gene3D" id="3.90.800.10">
    <property type="entry name" value="Glutamyl-tRNA Synthetase, Domain 3"/>
    <property type="match status" value="1"/>
</dbReference>
<keyword evidence="4" id="KW-0963">Cytoplasm</keyword>
<dbReference type="InterPro" id="IPR049437">
    <property type="entry name" value="tRNA-synt_1c_C2"/>
</dbReference>
<evidence type="ECO:0000256" key="13">
    <source>
        <dbReference type="RuleBase" id="RU363037"/>
    </source>
</evidence>
<dbReference type="PANTHER" id="PTHR43097">
    <property type="entry name" value="GLUTAMINE-TRNA LIGASE"/>
    <property type="match status" value="1"/>
</dbReference>
<sequence>MTTSTLYFNSKDTPFPYGPLGLAAYAAVPYVFDEDGRALELAGAGKSAKGSEEVLKALADATHSWGERSQVEPYLQQAAQLASLTAFAEVTGALDGLDDHLALRTYLSGHSPTVADWALWGALKGNNVVAGILKRGVHVHLARWAAHLDALEPVQTALAALLEARSSKNKSAKKAAAASSFALGLPGAEEGKVVTRFPPEPSGYLHIGHAKAAMLNQYFAQMYKGKMIVRFDDTNPSKEKSEFEESILEDLALLGVHADQVTHTSDWFDKLYELCVELIKRGKAFADDTEQEQMRAERTERLPSKRRDMTPAQTLARFEEMKAGTAEGQRWCIRAKISYDDVNGALRDPVIYRCNMTPHHRTGSAWKVYPTYDFACPIVDSLEGVTHALRTNEYRDRNPQYHWFLAALGLRDVHVWDFSRIAFIYTLLSKRKLHWFVNEGLVGGWDDPRFPTVRGIRRRGLTVEGLKQFILAQGPSQSQLLLEWDTIWALNKKVIDPVAPRFWAVLKENAVKVTLAGVSGVEVKSVPRHKKNPEVGEKKTVYSGEVYVEQEDAVSFDDNEEITLMDWGNAFVRSKEKDANGVITHIAMELHLAGDFKKTKKKVTWLACPTPAHPLVNVVLKDYDYLITKKKLEEEDKVEDFVTPVTEFKVAAWSDANVLDLAQGDIIQFERKGYYILDSLQGAKGQETLEFIRIPDGKAAGVASKAEQPAAVEEKPAKAKKQPKGTPPAGTDPKAHGAAAPKKEKHAGAAPPAPAAPRVAGAPVPGPAPEQGTRVVHSDGDKGFEIPVPTSMFTVKPIYGEKAVPIQPGSGMFAVKNVYDP</sequence>
<dbReference type="FunFam" id="2.40.240.10:FF:000004">
    <property type="entry name" value="Glutamyl-tRNA synthetase, cytoplasmic"/>
    <property type="match status" value="1"/>
</dbReference>
<dbReference type="STRING" id="1353952.A0A165CRF4"/>
<proteinExistence type="inferred from homology"/>
<dbReference type="AlphaFoldDB" id="A0A165CRF4"/>
<dbReference type="Pfam" id="PF03950">
    <property type="entry name" value="tRNA-synt_1c_C"/>
    <property type="match status" value="1"/>
</dbReference>
<dbReference type="PROSITE" id="PS00178">
    <property type="entry name" value="AA_TRNA_LIGASE_I"/>
    <property type="match status" value="1"/>
</dbReference>
<dbReference type="Proteomes" id="UP000076842">
    <property type="component" value="Unassembled WGS sequence"/>
</dbReference>
<accession>A0A165CRF4</accession>
<dbReference type="Gene3D" id="2.40.240.10">
    <property type="entry name" value="Ribosomal Protein L25, Chain P"/>
    <property type="match status" value="2"/>
</dbReference>
<feature type="compositionally biased region" description="Basic and acidic residues" evidence="14">
    <location>
        <begin position="290"/>
        <end position="309"/>
    </location>
</feature>
<dbReference type="InterPro" id="IPR020061">
    <property type="entry name" value="Glu_tRNA_lig_a-bdl"/>
</dbReference>
<name>A0A165CRF4_9BASI</name>
<dbReference type="InParanoid" id="A0A165CRF4"/>
<dbReference type="OrthoDB" id="10250478at2759"/>
<dbReference type="GO" id="GO:0004818">
    <property type="term" value="F:glutamate-tRNA ligase activity"/>
    <property type="evidence" value="ECO:0007669"/>
    <property type="project" value="UniProtKB-EC"/>
</dbReference>
<dbReference type="InterPro" id="IPR001412">
    <property type="entry name" value="aa-tRNA-synth_I_CS"/>
</dbReference>
<dbReference type="EMBL" id="KV424118">
    <property type="protein sequence ID" value="KZT51249.1"/>
    <property type="molecule type" value="Genomic_DNA"/>
</dbReference>
<evidence type="ECO:0000256" key="7">
    <source>
        <dbReference type="ARBA" id="ARBA00022741"/>
    </source>
</evidence>
<dbReference type="PROSITE" id="PS50405">
    <property type="entry name" value="GST_CTER"/>
    <property type="match status" value="1"/>
</dbReference>
<feature type="region of interest" description="Disordered" evidence="14">
    <location>
        <begin position="290"/>
        <end position="310"/>
    </location>
</feature>
<feature type="region of interest" description="Disordered" evidence="14">
    <location>
        <begin position="703"/>
        <end position="784"/>
    </location>
</feature>
<comment type="subcellular location">
    <subcellularLocation>
        <location evidence="1">Cytoplasm</location>
    </subcellularLocation>
</comment>
<dbReference type="InterPro" id="IPR010987">
    <property type="entry name" value="Glutathione-S-Trfase_C-like"/>
</dbReference>
<evidence type="ECO:0000256" key="12">
    <source>
        <dbReference type="ARBA" id="ARBA00048351"/>
    </source>
</evidence>
<dbReference type="InterPro" id="IPR050132">
    <property type="entry name" value="Gln/Glu-tRNA_Ligase"/>
</dbReference>
<evidence type="ECO:0000259" key="15">
    <source>
        <dbReference type="PROSITE" id="PS50405"/>
    </source>
</evidence>
<dbReference type="FunFam" id="3.40.50.620:FF:000070">
    <property type="entry name" value="Bifunctional glutamate/proline--tRNA ligase"/>
    <property type="match status" value="1"/>
</dbReference>
<keyword evidence="6 13" id="KW-0436">Ligase</keyword>
<dbReference type="Pfam" id="PF00749">
    <property type="entry name" value="tRNA-synt_1c"/>
    <property type="match status" value="1"/>
</dbReference>
<keyword evidence="10 13" id="KW-0030">Aminoacyl-tRNA synthetase</keyword>
<dbReference type="NCBIfam" id="TIGR00463">
    <property type="entry name" value="gltX_arch"/>
    <property type="match status" value="1"/>
</dbReference>
<dbReference type="InterPro" id="IPR020056">
    <property type="entry name" value="Rbsml_bL25/Gln-tRNA_synth_N"/>
</dbReference>
<dbReference type="Gene3D" id="1.10.1160.10">
    <property type="entry name" value="Glutamyl-trna Synthetase, Domain 2"/>
    <property type="match status" value="1"/>
</dbReference>
<keyword evidence="17" id="KW-1185">Reference proteome</keyword>
<dbReference type="GO" id="GO:0005829">
    <property type="term" value="C:cytosol"/>
    <property type="evidence" value="ECO:0007669"/>
    <property type="project" value="TreeGrafter"/>
</dbReference>
<dbReference type="PRINTS" id="PR00987">
    <property type="entry name" value="TRNASYNTHGLU"/>
</dbReference>
<dbReference type="GO" id="GO:0017102">
    <property type="term" value="C:methionyl glutamyl tRNA synthetase complex"/>
    <property type="evidence" value="ECO:0007669"/>
    <property type="project" value="UniProtKB-ARBA"/>
</dbReference>
<dbReference type="InterPro" id="IPR000924">
    <property type="entry name" value="Glu/Gln-tRNA-synth"/>
</dbReference>
<dbReference type="HAMAP" id="MF_02076">
    <property type="entry name" value="Glu_tRNA_synth_type2"/>
    <property type="match status" value="1"/>
</dbReference>
<dbReference type="FunFam" id="3.90.800.10:FF:000001">
    <property type="entry name" value="Glutamine--tRNA ligase"/>
    <property type="match status" value="1"/>
</dbReference>
<gene>
    <name evidence="16" type="ORF">CALCODRAFT_443339</name>
</gene>
<dbReference type="SUPFAM" id="SSF47616">
    <property type="entry name" value="GST C-terminal domain-like"/>
    <property type="match status" value="1"/>
</dbReference>
<organism evidence="16 17">
    <name type="scientific">Calocera cornea HHB12733</name>
    <dbReference type="NCBI Taxonomy" id="1353952"/>
    <lineage>
        <taxon>Eukaryota</taxon>
        <taxon>Fungi</taxon>
        <taxon>Dikarya</taxon>
        <taxon>Basidiomycota</taxon>
        <taxon>Agaricomycotina</taxon>
        <taxon>Dacrymycetes</taxon>
        <taxon>Dacrymycetales</taxon>
        <taxon>Dacrymycetaceae</taxon>
        <taxon>Calocera</taxon>
    </lineage>
</organism>
<dbReference type="FunCoup" id="A0A165CRF4">
    <property type="interactions" value="232"/>
</dbReference>
<evidence type="ECO:0000313" key="16">
    <source>
        <dbReference type="EMBL" id="KZT51249.1"/>
    </source>
</evidence>
<dbReference type="PANTHER" id="PTHR43097:SF5">
    <property type="entry name" value="GLUTAMATE--TRNA LIGASE"/>
    <property type="match status" value="1"/>
</dbReference>
<evidence type="ECO:0000256" key="11">
    <source>
        <dbReference type="ARBA" id="ARBA00030865"/>
    </source>
</evidence>
<evidence type="ECO:0000256" key="3">
    <source>
        <dbReference type="ARBA" id="ARBA00012835"/>
    </source>
</evidence>
<dbReference type="SUPFAM" id="SSF50715">
    <property type="entry name" value="Ribosomal protein L25-like"/>
    <property type="match status" value="1"/>
</dbReference>
<comment type="catalytic activity">
    <reaction evidence="12">
        <text>tRNA(Glu) + L-glutamate + ATP = L-glutamyl-tRNA(Glu) + AMP + diphosphate</text>
        <dbReference type="Rhea" id="RHEA:23540"/>
        <dbReference type="Rhea" id="RHEA-COMP:9663"/>
        <dbReference type="Rhea" id="RHEA-COMP:9680"/>
        <dbReference type="ChEBI" id="CHEBI:29985"/>
        <dbReference type="ChEBI" id="CHEBI:30616"/>
        <dbReference type="ChEBI" id="CHEBI:33019"/>
        <dbReference type="ChEBI" id="CHEBI:78442"/>
        <dbReference type="ChEBI" id="CHEBI:78520"/>
        <dbReference type="ChEBI" id="CHEBI:456215"/>
        <dbReference type="EC" id="6.1.1.17"/>
    </reaction>
</comment>
<evidence type="ECO:0000256" key="10">
    <source>
        <dbReference type="ARBA" id="ARBA00023146"/>
    </source>
</evidence>
<evidence type="ECO:0000313" key="17">
    <source>
        <dbReference type="Proteomes" id="UP000076842"/>
    </source>
</evidence>
<evidence type="ECO:0000256" key="8">
    <source>
        <dbReference type="ARBA" id="ARBA00022840"/>
    </source>
</evidence>
<evidence type="ECO:0000256" key="14">
    <source>
        <dbReference type="SAM" id="MobiDB-lite"/>
    </source>
</evidence>
<dbReference type="InterPro" id="IPR036282">
    <property type="entry name" value="Glutathione-S-Trfase_C_sf"/>
</dbReference>
<dbReference type="CDD" id="cd00807">
    <property type="entry name" value="GlnRS_core"/>
    <property type="match status" value="1"/>
</dbReference>
<evidence type="ECO:0000256" key="5">
    <source>
        <dbReference type="ARBA" id="ARBA00022553"/>
    </source>
</evidence>
<keyword evidence="8 13" id="KW-0067">ATP-binding</keyword>
<dbReference type="Gene3D" id="3.40.50.620">
    <property type="entry name" value="HUPs"/>
    <property type="match status" value="1"/>
</dbReference>
<dbReference type="GO" id="GO:0010494">
    <property type="term" value="C:cytoplasmic stress granule"/>
    <property type="evidence" value="ECO:0007669"/>
    <property type="project" value="UniProtKB-ARBA"/>
</dbReference>